<feature type="coiled-coil region" evidence="1">
    <location>
        <begin position="66"/>
        <end position="93"/>
    </location>
</feature>
<feature type="compositionally biased region" description="Pro residues" evidence="2">
    <location>
        <begin position="160"/>
        <end position="171"/>
    </location>
</feature>
<accession>A0A7K0FLS7</accession>
<dbReference type="Proteomes" id="UP000462931">
    <property type="component" value="Unassembled WGS sequence"/>
</dbReference>
<protein>
    <submittedName>
        <fullName evidence="4">Periplasmic heavy metal sensor</fullName>
    </submittedName>
</protein>
<keyword evidence="1" id="KW-0175">Coiled coil</keyword>
<comment type="caution">
    <text evidence="4">The sequence shown here is derived from an EMBL/GenBank/DDBJ whole genome shotgun (WGS) entry which is preliminary data.</text>
</comment>
<evidence type="ECO:0000256" key="1">
    <source>
        <dbReference type="SAM" id="Coils"/>
    </source>
</evidence>
<sequence length="171" mass="19839">MNNKNKDNFFKIGFVFLFLLNCVVLWYLLKHTNPQPASLATPENNDRIIQELKFDAKQEKAFLALKKEHAKVNKALKQENRLLRQRLFSLLKDSTVNQDESKVLIAKISQNQKVFEEVTFEHFSKVRALCNPQQQQKFDEMIAGILHHLMGNKPEGRPEQGPPPPPHHPPH</sequence>
<reference evidence="4 5" key="1">
    <citation type="submission" date="2019-11" db="EMBL/GenBank/DDBJ databases">
        <authorList>
            <person name="Cheng Q."/>
            <person name="Yang Z."/>
        </authorList>
    </citation>
    <scope>NUCLEOTIDE SEQUENCE [LARGE SCALE GENOMIC DNA]</scope>
    <source>
        <strain evidence="4 5">HX-22-1</strain>
    </source>
</reference>
<keyword evidence="5" id="KW-1185">Reference proteome</keyword>
<dbReference type="Gene3D" id="1.20.120.1490">
    <property type="match status" value="1"/>
</dbReference>
<feature type="transmembrane region" description="Helical" evidence="3">
    <location>
        <begin position="12"/>
        <end position="29"/>
    </location>
</feature>
<dbReference type="EMBL" id="WKJI01000001">
    <property type="protein sequence ID" value="MRX46047.1"/>
    <property type="molecule type" value="Genomic_DNA"/>
</dbReference>
<gene>
    <name evidence="4" type="ORF">GJJ64_02495</name>
</gene>
<organism evidence="4 5">
    <name type="scientific">Pedobacter puniceum</name>
    <dbReference type="NCBI Taxonomy" id="2666136"/>
    <lineage>
        <taxon>Bacteria</taxon>
        <taxon>Pseudomonadati</taxon>
        <taxon>Bacteroidota</taxon>
        <taxon>Sphingobacteriia</taxon>
        <taxon>Sphingobacteriales</taxon>
        <taxon>Sphingobacteriaceae</taxon>
        <taxon>Pedobacter</taxon>
    </lineage>
</organism>
<evidence type="ECO:0000313" key="5">
    <source>
        <dbReference type="Proteomes" id="UP000462931"/>
    </source>
</evidence>
<keyword evidence="3" id="KW-0472">Membrane</keyword>
<dbReference type="AlphaFoldDB" id="A0A7K0FLS7"/>
<evidence type="ECO:0000256" key="2">
    <source>
        <dbReference type="SAM" id="MobiDB-lite"/>
    </source>
</evidence>
<keyword evidence="3" id="KW-0812">Transmembrane</keyword>
<name>A0A7K0FLS7_9SPHI</name>
<feature type="region of interest" description="Disordered" evidence="2">
    <location>
        <begin position="150"/>
        <end position="171"/>
    </location>
</feature>
<evidence type="ECO:0000313" key="4">
    <source>
        <dbReference type="EMBL" id="MRX46047.1"/>
    </source>
</evidence>
<evidence type="ECO:0000256" key="3">
    <source>
        <dbReference type="SAM" id="Phobius"/>
    </source>
</evidence>
<dbReference type="RefSeq" id="WP_154286178.1">
    <property type="nucleotide sequence ID" value="NZ_WKJI01000001.1"/>
</dbReference>
<keyword evidence="3" id="KW-1133">Transmembrane helix</keyword>
<proteinExistence type="predicted"/>